<dbReference type="Proteomes" id="UP001566132">
    <property type="component" value="Unassembled WGS sequence"/>
</dbReference>
<feature type="transmembrane region" description="Helical" evidence="13">
    <location>
        <begin position="12"/>
        <end position="33"/>
    </location>
</feature>
<evidence type="ECO:0000256" key="1">
    <source>
        <dbReference type="ARBA" id="ARBA00004236"/>
    </source>
</evidence>
<evidence type="ECO:0000313" key="15">
    <source>
        <dbReference type="Proteomes" id="UP001566132"/>
    </source>
</evidence>
<dbReference type="EMBL" id="JBDJPC010000001">
    <property type="protein sequence ID" value="KAL1517697.1"/>
    <property type="molecule type" value="Genomic_DNA"/>
</dbReference>
<dbReference type="PANTHER" id="PTHR11923:SF109">
    <property type="entry name" value="SENSORY NEURON MEMBRANE PROTEIN 2"/>
    <property type="match status" value="1"/>
</dbReference>
<evidence type="ECO:0000256" key="10">
    <source>
        <dbReference type="ARBA" id="ARBA00023170"/>
    </source>
</evidence>
<feature type="transmembrane region" description="Helical" evidence="13">
    <location>
        <begin position="496"/>
        <end position="514"/>
    </location>
</feature>
<accession>A0ABD1FF55</accession>
<protein>
    <recommendedName>
        <fullName evidence="12">Sensory neuron membrane protein 2</fullName>
    </recommendedName>
</protein>
<keyword evidence="11" id="KW-0325">Glycoprotein</keyword>
<dbReference type="Pfam" id="PF01130">
    <property type="entry name" value="CD36"/>
    <property type="match status" value="1"/>
</dbReference>
<evidence type="ECO:0000256" key="3">
    <source>
        <dbReference type="ARBA" id="ARBA00022475"/>
    </source>
</evidence>
<dbReference type="GO" id="GO:0007608">
    <property type="term" value="P:sensory perception of smell"/>
    <property type="evidence" value="ECO:0007669"/>
    <property type="project" value="UniProtKB-KW"/>
</dbReference>
<sequence length="522" mass="59285">MFKNCCSTRSSLIWTIIVGLLLVGSFLLAFIGIPKIIESQIHAQTCLKNDTDQWDRFVEIPFDLNYTVRFFIVNNTKDIKNGKAPQLVESSPYNYKLKIKKTNLRFDDFNEDSVTYKRIFSFQFDTSGSTSENEEITIVNPLLMASFQLTSAITRLALAGCIDKLLKPAGLNGLFLTKSVKSLLFEGMPFAFKNDTKVGVACGIVRNKLYEMAETIRVLEHVTEGDEYIRLAFFNYKTVNYLKDSPDGTYTVNRGIDDMDMLGTIMRWNGGTEIPTYGTMQSTNNLTCQTLKGTDSTIYRPKLPENEDLIIFNTDLCRTVKLSFVAANETYMDIKANRYETNQNFFKPSTLIKEKDCYCSKATKDLKNEDNCYLDGLFDFKPCIGVPLLVSHPHFLFADSKYQQSVKGLNPVSDLHNNYLLVEPNTGSPLVGLKRIQINSVFRKESLISFITPPTMYEVVFPVLWLEESFRLPQHYVDIINDQYFSKVKLASGLKYGLIAVLASFFAGCLYFCISKHCTSVN</sequence>
<organism evidence="14 15">
    <name type="scientific">Hypothenemus hampei</name>
    <name type="common">Coffee berry borer</name>
    <dbReference type="NCBI Taxonomy" id="57062"/>
    <lineage>
        <taxon>Eukaryota</taxon>
        <taxon>Metazoa</taxon>
        <taxon>Ecdysozoa</taxon>
        <taxon>Arthropoda</taxon>
        <taxon>Hexapoda</taxon>
        <taxon>Insecta</taxon>
        <taxon>Pterygota</taxon>
        <taxon>Neoptera</taxon>
        <taxon>Endopterygota</taxon>
        <taxon>Coleoptera</taxon>
        <taxon>Polyphaga</taxon>
        <taxon>Cucujiformia</taxon>
        <taxon>Curculionidae</taxon>
        <taxon>Scolytinae</taxon>
        <taxon>Hypothenemus</taxon>
    </lineage>
</organism>
<keyword evidence="5 13" id="KW-0812">Transmembrane</keyword>
<comment type="similarity">
    <text evidence="2">Belongs to the CD36 family.</text>
</comment>
<proteinExistence type="inferred from homology"/>
<comment type="caution">
    <text evidence="14">The sequence shown here is derived from an EMBL/GenBank/DDBJ whole genome shotgun (WGS) entry which is preliminary data.</text>
</comment>
<dbReference type="PANTHER" id="PTHR11923">
    <property type="entry name" value="SCAVENGER RECEPTOR CLASS B TYPE-1 SR-B1"/>
    <property type="match status" value="1"/>
</dbReference>
<keyword evidence="10" id="KW-0675">Receptor</keyword>
<evidence type="ECO:0000256" key="11">
    <source>
        <dbReference type="ARBA" id="ARBA00023180"/>
    </source>
</evidence>
<evidence type="ECO:0000256" key="4">
    <source>
        <dbReference type="ARBA" id="ARBA00022606"/>
    </source>
</evidence>
<evidence type="ECO:0000256" key="6">
    <source>
        <dbReference type="ARBA" id="ARBA00022725"/>
    </source>
</evidence>
<keyword evidence="15" id="KW-1185">Reference proteome</keyword>
<evidence type="ECO:0000256" key="12">
    <source>
        <dbReference type="ARBA" id="ARBA00040645"/>
    </source>
</evidence>
<comment type="subcellular location">
    <subcellularLocation>
        <location evidence="1">Cell membrane</location>
    </subcellularLocation>
</comment>
<dbReference type="GO" id="GO:0005886">
    <property type="term" value="C:plasma membrane"/>
    <property type="evidence" value="ECO:0007669"/>
    <property type="project" value="UniProtKB-SubCell"/>
</dbReference>
<keyword evidence="7 13" id="KW-1133">Transmembrane helix</keyword>
<evidence type="ECO:0000313" key="14">
    <source>
        <dbReference type="EMBL" id="KAL1517697.1"/>
    </source>
</evidence>
<keyword evidence="3" id="KW-1003">Cell membrane</keyword>
<name>A0ABD1FF55_HYPHA</name>
<evidence type="ECO:0000256" key="8">
    <source>
        <dbReference type="ARBA" id="ARBA00023136"/>
    </source>
</evidence>
<evidence type="ECO:0000256" key="13">
    <source>
        <dbReference type="SAM" id="Phobius"/>
    </source>
</evidence>
<keyword evidence="6" id="KW-0552">Olfaction</keyword>
<dbReference type="AlphaFoldDB" id="A0ABD1FF55"/>
<evidence type="ECO:0000256" key="5">
    <source>
        <dbReference type="ARBA" id="ARBA00022692"/>
    </source>
</evidence>
<keyword evidence="8 13" id="KW-0472">Membrane</keyword>
<evidence type="ECO:0000256" key="2">
    <source>
        <dbReference type="ARBA" id="ARBA00010532"/>
    </source>
</evidence>
<gene>
    <name evidence="14" type="ORF">ABEB36_001432</name>
</gene>
<keyword evidence="9" id="KW-1015">Disulfide bond</keyword>
<evidence type="ECO:0000256" key="9">
    <source>
        <dbReference type="ARBA" id="ARBA00023157"/>
    </source>
</evidence>
<dbReference type="PRINTS" id="PR01609">
    <property type="entry name" value="CD36FAMILY"/>
</dbReference>
<evidence type="ECO:0000256" key="7">
    <source>
        <dbReference type="ARBA" id="ARBA00022989"/>
    </source>
</evidence>
<keyword evidence="4" id="KW-0716">Sensory transduction</keyword>
<reference evidence="14 15" key="1">
    <citation type="submission" date="2024-05" db="EMBL/GenBank/DDBJ databases">
        <title>Genetic variation in Jamaican populations of the coffee berry borer (Hypothenemus hampei).</title>
        <authorList>
            <person name="Errbii M."/>
            <person name="Myrie A."/>
        </authorList>
    </citation>
    <scope>NUCLEOTIDE SEQUENCE [LARGE SCALE GENOMIC DNA]</scope>
    <source>
        <strain evidence="14">JA-Hopewell-2020-01-JO</strain>
        <tissue evidence="14">Whole body</tissue>
    </source>
</reference>
<dbReference type="InterPro" id="IPR002159">
    <property type="entry name" value="CD36_fam"/>
</dbReference>